<dbReference type="STRING" id="485916.Dtox_3089"/>
<dbReference type="InterPro" id="IPR015422">
    <property type="entry name" value="PyrdxlP-dep_Trfase_small"/>
</dbReference>
<feature type="domain" description="Aminotransferase class I/classII large" evidence="10">
    <location>
        <begin position="25"/>
        <end position="357"/>
    </location>
</feature>
<dbReference type="Gene3D" id="3.40.640.10">
    <property type="entry name" value="Type I PLP-dependent aspartate aminotransferase-like (Major domain)"/>
    <property type="match status" value="1"/>
</dbReference>
<comment type="pathway">
    <text evidence="3">Cofactor biosynthesis; adenosylcobalamin biosynthesis.</text>
</comment>
<dbReference type="GO" id="GO:0009236">
    <property type="term" value="P:cobalamin biosynthetic process"/>
    <property type="evidence" value="ECO:0007669"/>
    <property type="project" value="UniProtKB-UniPathway"/>
</dbReference>
<comment type="function">
    <text evidence="2">Decarboxylates L-threonine-O-3-phosphate to yield (R)-1-amino-2-propanol O-2-phosphate, the precursor for the linkage between the nucleotide loop and the corrin ring in cobalamin.</text>
</comment>
<evidence type="ECO:0000256" key="4">
    <source>
        <dbReference type="ARBA" id="ARBA00012285"/>
    </source>
</evidence>
<keyword evidence="6" id="KW-0663">Pyridoxal phosphate</keyword>
<evidence type="ECO:0000259" key="10">
    <source>
        <dbReference type="Pfam" id="PF00155"/>
    </source>
</evidence>
<evidence type="ECO:0000256" key="5">
    <source>
        <dbReference type="ARBA" id="ARBA00022573"/>
    </source>
</evidence>
<evidence type="ECO:0000313" key="12">
    <source>
        <dbReference type="Proteomes" id="UP000002217"/>
    </source>
</evidence>
<dbReference type="UniPathway" id="UPA00148"/>
<organism evidence="11 12">
    <name type="scientific">Desulfofarcimen acetoxidans (strain ATCC 49208 / DSM 771 / KCTC 5769 / VKM B-1644 / 5575)</name>
    <name type="common">Desulfotomaculum acetoxidans</name>
    <dbReference type="NCBI Taxonomy" id="485916"/>
    <lineage>
        <taxon>Bacteria</taxon>
        <taxon>Bacillati</taxon>
        <taxon>Bacillota</taxon>
        <taxon>Clostridia</taxon>
        <taxon>Eubacteriales</taxon>
        <taxon>Peptococcaceae</taxon>
        <taxon>Desulfofarcimen</taxon>
    </lineage>
</organism>
<accession>C8W3Q5</accession>
<evidence type="ECO:0000256" key="8">
    <source>
        <dbReference type="ARBA" id="ARBA00029996"/>
    </source>
</evidence>
<dbReference type="EC" id="4.1.1.81" evidence="4"/>
<sequence length="366" mass="40498">MSSLQHIHGGNLKVASEKFGYEQRQFIDFSANINPLGPSPRAMLAMSEGLASITAYPDPDCRELTAALAGYLHIGSDNILFGNGATELIYLLVDVFKYKKALVCAPTFSEYGLAVLSRGGEVAEILLAEEDNFALPVEEIIARLPSVEILFLCNPNNPTGRLCSKQDILRIAAAARECSCMVAVDEAFMDFVEEKDNYSVLEEALNRDNLIVLYSLTKYFGIPGLRLGTAVASREIIARLKAAKDPWSVNTLAQIAGVHSLADAEYIKNTKILVTQEREFLEEALQRIVGLKVYHGVANYLLINIKDTQYTSQVFVEQLGRRGVLVRDCASFKGLGNNYLRVAVKKREDNLRLIEALEDFLRGVVK</sequence>
<dbReference type="PROSITE" id="PS00105">
    <property type="entry name" value="AA_TRANSFER_CLASS_1"/>
    <property type="match status" value="1"/>
</dbReference>
<dbReference type="PANTHER" id="PTHR42885">
    <property type="entry name" value="HISTIDINOL-PHOSPHATE AMINOTRANSFERASE-RELATED"/>
    <property type="match status" value="1"/>
</dbReference>
<dbReference type="CDD" id="cd00609">
    <property type="entry name" value="AAT_like"/>
    <property type="match status" value="1"/>
</dbReference>
<dbReference type="InterPro" id="IPR005860">
    <property type="entry name" value="CobD"/>
</dbReference>
<proteinExistence type="predicted"/>
<dbReference type="InterPro" id="IPR015424">
    <property type="entry name" value="PyrdxlP-dep_Trfase"/>
</dbReference>
<evidence type="ECO:0000256" key="9">
    <source>
        <dbReference type="ARBA" id="ARBA00048531"/>
    </source>
</evidence>
<dbReference type="Gene3D" id="3.90.1150.10">
    <property type="entry name" value="Aspartate Aminotransferase, domain 1"/>
    <property type="match status" value="1"/>
</dbReference>
<keyword evidence="5" id="KW-0169">Cobalamin biosynthesis</keyword>
<dbReference type="RefSeq" id="WP_015758533.1">
    <property type="nucleotide sequence ID" value="NC_013216.1"/>
</dbReference>
<dbReference type="NCBIfam" id="TIGR01140">
    <property type="entry name" value="L_thr_O3P_dcar"/>
    <property type="match status" value="1"/>
</dbReference>
<keyword evidence="12" id="KW-1185">Reference proteome</keyword>
<evidence type="ECO:0000256" key="6">
    <source>
        <dbReference type="ARBA" id="ARBA00022898"/>
    </source>
</evidence>
<dbReference type="InterPro" id="IPR004838">
    <property type="entry name" value="NHTrfase_class1_PyrdxlP-BS"/>
</dbReference>
<reference evidence="11 12" key="1">
    <citation type="journal article" date="2009" name="Stand. Genomic Sci.">
        <title>Complete genome sequence of Desulfotomaculum acetoxidans type strain (5575).</title>
        <authorList>
            <person name="Spring S."/>
            <person name="Lapidus A."/>
            <person name="Schroder M."/>
            <person name="Gleim D."/>
            <person name="Sims D."/>
            <person name="Meincke L."/>
            <person name="Glavina Del Rio T."/>
            <person name="Tice H."/>
            <person name="Copeland A."/>
            <person name="Cheng J.F."/>
            <person name="Lucas S."/>
            <person name="Chen F."/>
            <person name="Nolan M."/>
            <person name="Bruce D."/>
            <person name="Goodwin L."/>
            <person name="Pitluck S."/>
            <person name="Ivanova N."/>
            <person name="Mavromatis K."/>
            <person name="Mikhailova N."/>
            <person name="Pati A."/>
            <person name="Chen A."/>
            <person name="Palaniappan K."/>
            <person name="Land M."/>
            <person name="Hauser L."/>
            <person name="Chang Y.J."/>
            <person name="Jeffries C.D."/>
            <person name="Chain P."/>
            <person name="Saunders E."/>
            <person name="Brettin T."/>
            <person name="Detter J.C."/>
            <person name="Goker M."/>
            <person name="Bristow J."/>
            <person name="Eisen J.A."/>
            <person name="Markowitz V."/>
            <person name="Hugenholtz P."/>
            <person name="Kyrpides N.C."/>
            <person name="Klenk H.P."/>
            <person name="Han C."/>
        </authorList>
    </citation>
    <scope>NUCLEOTIDE SEQUENCE [LARGE SCALE GENOMIC DNA]</scope>
    <source>
        <strain evidence="12">ATCC 49208 / DSM 771 / VKM B-1644</strain>
    </source>
</reference>
<evidence type="ECO:0000313" key="11">
    <source>
        <dbReference type="EMBL" id="ACV63841.1"/>
    </source>
</evidence>
<dbReference type="eggNOG" id="COG0079">
    <property type="taxonomic scope" value="Bacteria"/>
</dbReference>
<dbReference type="OrthoDB" id="9813612at2"/>
<protein>
    <recommendedName>
        <fullName evidence="4">threonine-phosphate decarboxylase</fullName>
        <ecNumber evidence="4">4.1.1.81</ecNumber>
    </recommendedName>
    <alternativeName>
        <fullName evidence="8">L-threonine-O-3-phosphate decarboxylase</fullName>
    </alternativeName>
</protein>
<comment type="catalytic activity">
    <reaction evidence="9">
        <text>O-phospho-L-threonine + H(+) = (R)-1-aminopropan-2-yl phosphate + CO2</text>
        <dbReference type="Rhea" id="RHEA:11492"/>
        <dbReference type="ChEBI" id="CHEBI:15378"/>
        <dbReference type="ChEBI" id="CHEBI:16526"/>
        <dbReference type="ChEBI" id="CHEBI:58563"/>
        <dbReference type="ChEBI" id="CHEBI:58675"/>
        <dbReference type="EC" id="4.1.1.81"/>
    </reaction>
</comment>
<dbReference type="InterPro" id="IPR015421">
    <property type="entry name" value="PyrdxlP-dep_Trfase_major"/>
</dbReference>
<dbReference type="PANTHER" id="PTHR42885:SF1">
    <property type="entry name" value="THREONINE-PHOSPHATE DECARBOXYLASE"/>
    <property type="match status" value="1"/>
</dbReference>
<dbReference type="AlphaFoldDB" id="C8W3Q5"/>
<evidence type="ECO:0000256" key="2">
    <source>
        <dbReference type="ARBA" id="ARBA00003444"/>
    </source>
</evidence>
<dbReference type="GO" id="GO:0048472">
    <property type="term" value="F:threonine-phosphate decarboxylase activity"/>
    <property type="evidence" value="ECO:0007669"/>
    <property type="project" value="UniProtKB-EC"/>
</dbReference>
<comment type="cofactor">
    <cofactor evidence="1">
        <name>pyridoxal 5'-phosphate</name>
        <dbReference type="ChEBI" id="CHEBI:597326"/>
    </cofactor>
</comment>
<gene>
    <name evidence="11" type="ordered locus">Dtox_3089</name>
</gene>
<evidence type="ECO:0000256" key="1">
    <source>
        <dbReference type="ARBA" id="ARBA00001933"/>
    </source>
</evidence>
<evidence type="ECO:0000256" key="7">
    <source>
        <dbReference type="ARBA" id="ARBA00023239"/>
    </source>
</evidence>
<evidence type="ECO:0000256" key="3">
    <source>
        <dbReference type="ARBA" id="ARBA00004953"/>
    </source>
</evidence>
<dbReference type="SUPFAM" id="SSF53383">
    <property type="entry name" value="PLP-dependent transferases"/>
    <property type="match status" value="1"/>
</dbReference>
<dbReference type="InterPro" id="IPR004839">
    <property type="entry name" value="Aminotransferase_I/II_large"/>
</dbReference>
<dbReference type="GO" id="GO:0030170">
    <property type="term" value="F:pyridoxal phosphate binding"/>
    <property type="evidence" value="ECO:0007669"/>
    <property type="project" value="InterPro"/>
</dbReference>
<dbReference type="HOGENOM" id="CLU_017584_3_2_9"/>
<dbReference type="KEGG" id="dae:Dtox_3089"/>
<dbReference type="Proteomes" id="UP000002217">
    <property type="component" value="Chromosome"/>
</dbReference>
<name>C8W3Q5_DESAS</name>
<keyword evidence="7" id="KW-0456">Lyase</keyword>
<dbReference type="Pfam" id="PF00155">
    <property type="entry name" value="Aminotran_1_2"/>
    <property type="match status" value="1"/>
</dbReference>
<dbReference type="EMBL" id="CP001720">
    <property type="protein sequence ID" value="ACV63841.1"/>
    <property type="molecule type" value="Genomic_DNA"/>
</dbReference>